<dbReference type="PROSITE" id="PS50932">
    <property type="entry name" value="HTH_LACI_2"/>
    <property type="match status" value="1"/>
</dbReference>
<evidence type="ECO:0000313" key="5">
    <source>
        <dbReference type="EMBL" id="AIC48132.1"/>
    </source>
</evidence>
<dbReference type="KEGG" id="rla:Rhola_00013430"/>
<evidence type="ECO:0000313" key="6">
    <source>
        <dbReference type="Proteomes" id="UP000067708"/>
    </source>
</evidence>
<dbReference type="InterPro" id="IPR028082">
    <property type="entry name" value="Peripla_BP_I"/>
</dbReference>
<reference evidence="5 6" key="1">
    <citation type="journal article" date="2014" name="Int. J. Syst. Evol. Microbiol.">
        <title>Rhodoluna lacicola gen. nov., sp. nov., a planktonic freshwater bacterium with stream-lined genome.</title>
        <authorList>
            <person name="Hahn M."/>
            <person name="Schmidt J."/>
            <person name="Taipale S.J."/>
            <person name="Doolittle W.F."/>
            <person name="Koll U."/>
        </authorList>
    </citation>
    <scope>NUCLEOTIDE SEQUENCE [LARGE SCALE GENOMIC DNA]</scope>
    <source>
        <strain evidence="5 6">MWH-Ta8</strain>
    </source>
</reference>
<dbReference type="InterPro" id="IPR046335">
    <property type="entry name" value="LacI/GalR-like_sensor"/>
</dbReference>
<dbReference type="OrthoDB" id="9785139at2"/>
<sequence>MAQTKRPTIRDVAAAAGVSKSLVSLVFSSEEGVSPDRRERVLAAAKKLGFTPNPWARSLAIGAGNFMAIVVVDLHNPLFTEIADEARKALLERGHQTFMTAASITEVNGKKVLEKSTVQTLIDLKPRGILVVGDLPDKGFLKSVPETVPIIFATTIPKGLPRAIVLRIDEDEGMKLIVDHLVSLGHKRICYIGSDDGEVATARIQGFRKAMIAKKLKPLEQFGDRTEEAGYAAAKLALQGKSKPTALVCFNDIVALGAQEAIEAFQASGGHQVALTGFDNTYISALNRISLTTVEQEKKAIAMKAAEILSDEDIWRKSEGKHVLLLPRLEVRNSTIGVKP</sequence>
<feature type="domain" description="HTH lacI-type" evidence="4">
    <location>
        <begin position="7"/>
        <end position="61"/>
    </location>
</feature>
<dbReference type="Gene3D" id="1.10.260.40">
    <property type="entry name" value="lambda repressor-like DNA-binding domains"/>
    <property type="match status" value="1"/>
</dbReference>
<dbReference type="CDD" id="cd06267">
    <property type="entry name" value="PBP1_LacI_sugar_binding-like"/>
    <property type="match status" value="1"/>
</dbReference>
<proteinExistence type="predicted"/>
<evidence type="ECO:0000259" key="4">
    <source>
        <dbReference type="PROSITE" id="PS50932"/>
    </source>
</evidence>
<gene>
    <name evidence="5" type="ORF">Rhola_00013430</name>
</gene>
<evidence type="ECO:0000256" key="3">
    <source>
        <dbReference type="ARBA" id="ARBA00023163"/>
    </source>
</evidence>
<dbReference type="Pfam" id="PF00356">
    <property type="entry name" value="LacI"/>
    <property type="match status" value="1"/>
</dbReference>
<dbReference type="SMART" id="SM00354">
    <property type="entry name" value="HTH_LACI"/>
    <property type="match status" value="1"/>
</dbReference>
<dbReference type="HOGENOM" id="CLU_037628_6_1_11"/>
<dbReference type="eggNOG" id="COG1609">
    <property type="taxonomic scope" value="Bacteria"/>
</dbReference>
<dbReference type="CDD" id="cd01392">
    <property type="entry name" value="HTH_LacI"/>
    <property type="match status" value="1"/>
</dbReference>
<keyword evidence="2" id="KW-0238">DNA-binding</keyword>
<dbReference type="SUPFAM" id="SSF47413">
    <property type="entry name" value="lambda repressor-like DNA-binding domains"/>
    <property type="match status" value="1"/>
</dbReference>
<dbReference type="GO" id="GO:0003700">
    <property type="term" value="F:DNA-binding transcription factor activity"/>
    <property type="evidence" value="ECO:0007669"/>
    <property type="project" value="TreeGrafter"/>
</dbReference>
<dbReference type="PANTHER" id="PTHR30146">
    <property type="entry name" value="LACI-RELATED TRANSCRIPTIONAL REPRESSOR"/>
    <property type="match status" value="1"/>
</dbReference>
<dbReference type="Proteomes" id="UP000067708">
    <property type="component" value="Chromosome"/>
</dbReference>
<name>A0A060JI24_9MICO</name>
<evidence type="ECO:0000256" key="1">
    <source>
        <dbReference type="ARBA" id="ARBA00023015"/>
    </source>
</evidence>
<dbReference type="SUPFAM" id="SSF53822">
    <property type="entry name" value="Periplasmic binding protein-like I"/>
    <property type="match status" value="1"/>
</dbReference>
<dbReference type="Pfam" id="PF13377">
    <property type="entry name" value="Peripla_BP_3"/>
    <property type="match status" value="1"/>
</dbReference>
<organism evidence="5 6">
    <name type="scientific">Rhodoluna lacicola</name>
    <dbReference type="NCBI Taxonomy" id="529884"/>
    <lineage>
        <taxon>Bacteria</taxon>
        <taxon>Bacillati</taxon>
        <taxon>Actinomycetota</taxon>
        <taxon>Actinomycetes</taxon>
        <taxon>Micrococcales</taxon>
        <taxon>Microbacteriaceae</taxon>
        <taxon>Luna cluster</taxon>
        <taxon>Luna-1 subcluster</taxon>
        <taxon>Rhodoluna</taxon>
    </lineage>
</organism>
<dbReference type="EMBL" id="CP007490">
    <property type="protein sequence ID" value="AIC48132.1"/>
    <property type="molecule type" value="Genomic_DNA"/>
</dbReference>
<dbReference type="Gene3D" id="3.40.50.2300">
    <property type="match status" value="2"/>
</dbReference>
<dbReference type="GO" id="GO:0000976">
    <property type="term" value="F:transcription cis-regulatory region binding"/>
    <property type="evidence" value="ECO:0007669"/>
    <property type="project" value="TreeGrafter"/>
</dbReference>
<keyword evidence="3" id="KW-0804">Transcription</keyword>
<keyword evidence="6" id="KW-1185">Reference proteome</keyword>
<dbReference type="PANTHER" id="PTHR30146:SF138">
    <property type="entry name" value="TRANSCRIPTIONAL REGULATORY PROTEIN"/>
    <property type="match status" value="1"/>
</dbReference>
<keyword evidence="1" id="KW-0805">Transcription regulation</keyword>
<dbReference type="RefSeq" id="WP_038503349.1">
    <property type="nucleotide sequence ID" value="NZ_CP007490.1"/>
</dbReference>
<dbReference type="AlphaFoldDB" id="A0A060JI24"/>
<protein>
    <submittedName>
        <fullName evidence="5">Transcriptional regulators</fullName>
    </submittedName>
</protein>
<dbReference type="STRING" id="529884.Rhola_00013430"/>
<accession>A0A060JI24</accession>
<dbReference type="InterPro" id="IPR010982">
    <property type="entry name" value="Lambda_DNA-bd_dom_sf"/>
</dbReference>
<evidence type="ECO:0000256" key="2">
    <source>
        <dbReference type="ARBA" id="ARBA00023125"/>
    </source>
</evidence>
<dbReference type="InterPro" id="IPR000843">
    <property type="entry name" value="HTH_LacI"/>
</dbReference>